<dbReference type="Gene3D" id="3.40.50.720">
    <property type="entry name" value="NAD(P)-binding Rossmann-like Domain"/>
    <property type="match status" value="1"/>
</dbReference>
<dbReference type="InterPro" id="IPR000594">
    <property type="entry name" value="ThiF_NAD_FAD-bd"/>
</dbReference>
<gene>
    <name evidence="2" type="ORF">Plo01_38890</name>
</gene>
<dbReference type="Pfam" id="PF00899">
    <property type="entry name" value="ThiF"/>
    <property type="match status" value="1"/>
</dbReference>
<evidence type="ECO:0000259" key="1">
    <source>
        <dbReference type="Pfam" id="PF00899"/>
    </source>
</evidence>
<organism evidence="2 3">
    <name type="scientific">Planobispora longispora</name>
    <dbReference type="NCBI Taxonomy" id="28887"/>
    <lineage>
        <taxon>Bacteria</taxon>
        <taxon>Bacillati</taxon>
        <taxon>Actinomycetota</taxon>
        <taxon>Actinomycetes</taxon>
        <taxon>Streptosporangiales</taxon>
        <taxon>Streptosporangiaceae</taxon>
        <taxon>Planobispora</taxon>
    </lineage>
</organism>
<dbReference type="InterPro" id="IPR035985">
    <property type="entry name" value="Ubiquitin-activating_enz"/>
</dbReference>
<evidence type="ECO:0000313" key="3">
    <source>
        <dbReference type="Proteomes" id="UP000616724"/>
    </source>
</evidence>
<sequence>MRPRLKPALRRVYRDERTLQFGTHPRRAVVLTDLEPGVRSWVESLDGTRDLAGALAGAAGAGIGERQARLLLDMLVDQGVVDDAGAPPRPLRALTLAERDRLQPELDALSLAPGAADGGFAALERRRAAQVTVYGAGRVGAQVVALLAASGVGRLCVVDPDAARPRDLAPGGLTPSELGMSRQDGAVTVAGRLAPAVTAWTGENAAHPADGSRRPDLAVLAPVKPLDGLLVRELVAWEIPHLLVSACEGFGSVGPLVLPGRSACLNCLDLARRDRDPGWPIVSARLGGFPAGEIACGTALSTLVAAMATGHALALLDGRGTTVTNGTMDVLPDWRWKKTPWSVHPQCRCFRNEFGSLTMGASATCR</sequence>
<feature type="domain" description="THIF-type NAD/FAD binding fold" evidence="1">
    <location>
        <begin position="121"/>
        <end position="326"/>
    </location>
</feature>
<accession>A0A8J3RM23</accession>
<dbReference type="Proteomes" id="UP000616724">
    <property type="component" value="Unassembled WGS sequence"/>
</dbReference>
<protein>
    <recommendedName>
        <fullName evidence="1">THIF-type NAD/FAD binding fold domain-containing protein</fullName>
    </recommendedName>
</protein>
<dbReference type="RefSeq" id="WP_203892030.1">
    <property type="nucleotide sequence ID" value="NZ_BOOH01000030.1"/>
</dbReference>
<keyword evidence="3" id="KW-1185">Reference proteome</keyword>
<dbReference type="AlphaFoldDB" id="A0A8J3RM23"/>
<proteinExistence type="predicted"/>
<dbReference type="EMBL" id="BOOH01000030">
    <property type="protein sequence ID" value="GIH77460.1"/>
    <property type="molecule type" value="Genomic_DNA"/>
</dbReference>
<name>A0A8J3RM23_9ACTN</name>
<dbReference type="SUPFAM" id="SSF69572">
    <property type="entry name" value="Activating enzymes of the ubiquitin-like proteins"/>
    <property type="match status" value="1"/>
</dbReference>
<dbReference type="GO" id="GO:0008641">
    <property type="term" value="F:ubiquitin-like modifier activating enzyme activity"/>
    <property type="evidence" value="ECO:0007669"/>
    <property type="project" value="InterPro"/>
</dbReference>
<reference evidence="2 3" key="1">
    <citation type="submission" date="2021-01" db="EMBL/GenBank/DDBJ databases">
        <title>Whole genome shotgun sequence of Planobispora longispora NBRC 13918.</title>
        <authorList>
            <person name="Komaki H."/>
            <person name="Tamura T."/>
        </authorList>
    </citation>
    <scope>NUCLEOTIDE SEQUENCE [LARGE SCALE GENOMIC DNA]</scope>
    <source>
        <strain evidence="2 3">NBRC 13918</strain>
    </source>
</reference>
<evidence type="ECO:0000313" key="2">
    <source>
        <dbReference type="EMBL" id="GIH77460.1"/>
    </source>
</evidence>
<comment type="caution">
    <text evidence="2">The sequence shown here is derived from an EMBL/GenBank/DDBJ whole genome shotgun (WGS) entry which is preliminary data.</text>
</comment>